<feature type="compositionally biased region" description="Basic and acidic residues" evidence="1">
    <location>
        <begin position="319"/>
        <end position="337"/>
    </location>
</feature>
<dbReference type="InterPro" id="IPR036680">
    <property type="entry name" value="SPOR-like_sf"/>
</dbReference>
<feature type="region of interest" description="Disordered" evidence="1">
    <location>
        <begin position="492"/>
        <end position="518"/>
    </location>
</feature>
<organism evidence="3 4">
    <name type="scientific">Tenacibaculum jejuense</name>
    <dbReference type="NCBI Taxonomy" id="584609"/>
    <lineage>
        <taxon>Bacteria</taxon>
        <taxon>Pseudomonadati</taxon>
        <taxon>Bacteroidota</taxon>
        <taxon>Flavobacteriia</taxon>
        <taxon>Flavobacteriales</taxon>
        <taxon>Flavobacteriaceae</taxon>
        <taxon>Tenacibaculum</taxon>
    </lineage>
</organism>
<name>A0A238UAY3_9FLAO</name>
<dbReference type="InterPro" id="IPR019861">
    <property type="entry name" value="PorP/SprF_Bacteroidetes"/>
</dbReference>
<feature type="region of interest" description="Disordered" evidence="1">
    <location>
        <begin position="316"/>
        <end position="337"/>
    </location>
</feature>
<dbReference type="NCBIfam" id="TIGR03519">
    <property type="entry name" value="T9SS_PorP_fam"/>
    <property type="match status" value="1"/>
</dbReference>
<evidence type="ECO:0000313" key="3">
    <source>
        <dbReference type="EMBL" id="SNR16329.1"/>
    </source>
</evidence>
<dbReference type="Pfam" id="PF11751">
    <property type="entry name" value="PorP_SprF"/>
    <property type="match status" value="1"/>
</dbReference>
<feature type="compositionally biased region" description="Basic and acidic residues" evidence="1">
    <location>
        <begin position="384"/>
        <end position="394"/>
    </location>
</feature>
<dbReference type="Proteomes" id="UP000215214">
    <property type="component" value="Chromosome TJEJU"/>
</dbReference>
<sequence>MVRKITLITLCVFMNLLSYAQTSIASEDSYNGFSSRSFMKFNNFMTVPTFSLLHRETSTIEAISRSSNIEFEDASRLHVVSYSGKMRSNVGAGIAVFQQEIGVFKDFGAMANYAYQINLNEKTRLTFGFNFFYSRRSLDEPRVLTNTPDPLINNYQDRPVVVLQPAATVSFGNFDVGLFFENLGDFNLKTSDFVTSFGDKTISAHAAYTHKLKNTSGLLAGTTIRGLGIGRRTNTDGFSYAANVLADLPRVGWLKVGYDKLFGLNAGFGINLNKRLSIGFSYEKQQNLSGTNEVGLIYRLGRTKKKKTGSVTVNIPDNSPKETIQRNEQEYEDPEHNDLSDEIRIAQDSIDALNKKVDEILKKLENQPTNTNTTTIIKEVTPAKPDEETRDQSLPRRPGTPWRERTVTERGGGGTMYYVAIEQFKSLQKAKNEVKFYNNKKSVKQYNRTHKKKIRARYVRDPKFNVYVVYIDRHAKEEDAEEQRDDINGAIKNEAESDSDEDTGLGEITVSGGGNTSSSKDRVYVMKVTLGPEGETYKVPKTQPRARIQTMQVTEGVAPGYYMQIGVFSKKPYADRLLDELEKDGIKAGYFLNPKTGYRHVYIHKTQDKQEILKLYNNNLNNSYYDRKNIVHVR</sequence>
<keyword evidence="2" id="KW-0732">Signal</keyword>
<dbReference type="EMBL" id="LT899436">
    <property type="protein sequence ID" value="SNR16329.1"/>
    <property type="molecule type" value="Genomic_DNA"/>
</dbReference>
<accession>A0A238UAY3</accession>
<protein>
    <submittedName>
        <fullName evidence="3">Putative cell surface protein SprD</fullName>
    </submittedName>
</protein>
<dbReference type="RefSeq" id="WP_095072783.1">
    <property type="nucleotide sequence ID" value="NZ_LT899436.1"/>
</dbReference>
<dbReference type="AlphaFoldDB" id="A0A238UAY3"/>
<evidence type="ECO:0000256" key="1">
    <source>
        <dbReference type="SAM" id="MobiDB-lite"/>
    </source>
</evidence>
<evidence type="ECO:0000256" key="2">
    <source>
        <dbReference type="SAM" id="SignalP"/>
    </source>
</evidence>
<dbReference type="GO" id="GO:0042834">
    <property type="term" value="F:peptidoglycan binding"/>
    <property type="evidence" value="ECO:0007669"/>
    <property type="project" value="InterPro"/>
</dbReference>
<feature type="signal peptide" evidence="2">
    <location>
        <begin position="1"/>
        <end position="20"/>
    </location>
</feature>
<gene>
    <name evidence="3" type="primary">sprD</name>
    <name evidence="3" type="ORF">TJEJU_2648</name>
</gene>
<proteinExistence type="predicted"/>
<evidence type="ECO:0000313" key="4">
    <source>
        <dbReference type="Proteomes" id="UP000215214"/>
    </source>
</evidence>
<feature type="region of interest" description="Disordered" evidence="1">
    <location>
        <begin position="382"/>
        <end position="409"/>
    </location>
</feature>
<keyword evidence="4" id="KW-1185">Reference proteome</keyword>
<dbReference type="SUPFAM" id="SSF110997">
    <property type="entry name" value="Sporulation related repeat"/>
    <property type="match status" value="1"/>
</dbReference>
<reference evidence="3 4" key="1">
    <citation type="submission" date="2017-07" db="EMBL/GenBank/DDBJ databases">
        <authorList>
            <person name="Sun Z.S."/>
            <person name="Albrecht U."/>
            <person name="Echele G."/>
            <person name="Lee C.C."/>
        </authorList>
    </citation>
    <scope>NUCLEOTIDE SEQUENCE [LARGE SCALE GENOMIC DNA]</scope>
    <source>
        <strain evidence="4">type strain: KCTC 22618</strain>
    </source>
</reference>
<feature type="chain" id="PRO_5011969193" evidence="2">
    <location>
        <begin position="21"/>
        <end position="634"/>
    </location>
</feature>
<dbReference type="KEGG" id="tje:TJEJU_2648"/>